<dbReference type="AlphaFoldDB" id="A0AAD7NYD6"/>
<evidence type="ECO:0000313" key="3">
    <source>
        <dbReference type="Proteomes" id="UP001215598"/>
    </source>
</evidence>
<feature type="compositionally biased region" description="Low complexity" evidence="1">
    <location>
        <begin position="371"/>
        <end position="380"/>
    </location>
</feature>
<feature type="region of interest" description="Disordered" evidence="1">
    <location>
        <begin position="83"/>
        <end position="108"/>
    </location>
</feature>
<proteinExistence type="predicted"/>
<gene>
    <name evidence="2" type="ORF">B0H16DRAFT_1711211</name>
</gene>
<evidence type="ECO:0000256" key="1">
    <source>
        <dbReference type="SAM" id="MobiDB-lite"/>
    </source>
</evidence>
<sequence>MARNLAASGSKNGGTTRKHIRRTEGKKPGKISWIHGTKATFFESRAVDWAAAQKGGSFQVGQFYDNISSLYLQKYGYNMKDEDDLAEDVPDPTDPQARDADAATLTQEEADRRSKIYKELRTRIGQWYRLHYGGGVEQAQHNLFHDMLSAGANMGVPRPAKMQTWQYYSRLHYDKRVKARFEERFKTKVQRAKDLGKEPPWEVGIRGEVTRQAWAEELDDFKAVVTAAQEKEHQQMIRAWEMGFEMNVAIMLCGPVGHLGGAVEVRSVHAGTSGGVNPQKWYNWDPVGYQNAERSMVRFSEETFNVEERRRRIVSATSGTSDPVASGSRAQEGASSARPGSPRDEQHRGDASPAPGDPPSGESPAAPPPAQQDSAALRDSVPPPPQDSPAPRDSAPPRDSPTPRDSPAPEHKAWKRNDMREWPEELRRAHSAFAMGAKWPVEWAGLVSKFLQTEAGVWEEVARVEEGNGRLRPSLLLIFVPLCYLLDLELRV</sequence>
<feature type="region of interest" description="Disordered" evidence="1">
    <location>
        <begin position="1"/>
        <end position="29"/>
    </location>
</feature>
<reference evidence="2" key="1">
    <citation type="submission" date="2023-03" db="EMBL/GenBank/DDBJ databases">
        <title>Massive genome expansion in bonnet fungi (Mycena s.s.) driven by repeated elements and novel gene families across ecological guilds.</title>
        <authorList>
            <consortium name="Lawrence Berkeley National Laboratory"/>
            <person name="Harder C.B."/>
            <person name="Miyauchi S."/>
            <person name="Viragh M."/>
            <person name="Kuo A."/>
            <person name="Thoen E."/>
            <person name="Andreopoulos B."/>
            <person name="Lu D."/>
            <person name="Skrede I."/>
            <person name="Drula E."/>
            <person name="Henrissat B."/>
            <person name="Morin E."/>
            <person name="Kohler A."/>
            <person name="Barry K."/>
            <person name="LaButti K."/>
            <person name="Morin E."/>
            <person name="Salamov A."/>
            <person name="Lipzen A."/>
            <person name="Mereny Z."/>
            <person name="Hegedus B."/>
            <person name="Baldrian P."/>
            <person name="Stursova M."/>
            <person name="Weitz H."/>
            <person name="Taylor A."/>
            <person name="Grigoriev I.V."/>
            <person name="Nagy L.G."/>
            <person name="Martin F."/>
            <person name="Kauserud H."/>
        </authorList>
    </citation>
    <scope>NUCLEOTIDE SEQUENCE</scope>
    <source>
        <strain evidence="2">CBHHK182m</strain>
    </source>
</reference>
<organism evidence="2 3">
    <name type="scientific">Mycena metata</name>
    <dbReference type="NCBI Taxonomy" id="1033252"/>
    <lineage>
        <taxon>Eukaryota</taxon>
        <taxon>Fungi</taxon>
        <taxon>Dikarya</taxon>
        <taxon>Basidiomycota</taxon>
        <taxon>Agaricomycotina</taxon>
        <taxon>Agaricomycetes</taxon>
        <taxon>Agaricomycetidae</taxon>
        <taxon>Agaricales</taxon>
        <taxon>Marasmiineae</taxon>
        <taxon>Mycenaceae</taxon>
        <taxon>Mycena</taxon>
    </lineage>
</organism>
<keyword evidence="3" id="KW-1185">Reference proteome</keyword>
<feature type="compositionally biased region" description="Basic and acidic residues" evidence="1">
    <location>
        <begin position="407"/>
        <end position="417"/>
    </location>
</feature>
<feature type="region of interest" description="Disordered" evidence="1">
    <location>
        <begin position="311"/>
        <end position="417"/>
    </location>
</feature>
<dbReference type="EMBL" id="JARKIB010000005">
    <property type="protein sequence ID" value="KAJ7779982.1"/>
    <property type="molecule type" value="Genomic_DNA"/>
</dbReference>
<comment type="caution">
    <text evidence="2">The sequence shown here is derived from an EMBL/GenBank/DDBJ whole genome shotgun (WGS) entry which is preliminary data.</text>
</comment>
<name>A0AAD7NYD6_9AGAR</name>
<evidence type="ECO:0000313" key="2">
    <source>
        <dbReference type="EMBL" id="KAJ7779982.1"/>
    </source>
</evidence>
<protein>
    <submittedName>
        <fullName evidence="2">Uncharacterized protein</fullName>
    </submittedName>
</protein>
<feature type="compositionally biased region" description="Low complexity" evidence="1">
    <location>
        <begin position="351"/>
        <end position="364"/>
    </location>
</feature>
<accession>A0AAD7NYD6</accession>
<feature type="compositionally biased region" description="Basic and acidic residues" evidence="1">
    <location>
        <begin position="341"/>
        <end position="350"/>
    </location>
</feature>
<dbReference type="Proteomes" id="UP001215598">
    <property type="component" value="Unassembled WGS sequence"/>
</dbReference>